<dbReference type="RefSeq" id="WP_268043254.1">
    <property type="nucleotide sequence ID" value="NZ_CP104064.1"/>
</dbReference>
<evidence type="ECO:0000313" key="6">
    <source>
        <dbReference type="EMBL" id="WAH35961.1"/>
    </source>
</evidence>
<dbReference type="Pfam" id="PF13564">
    <property type="entry name" value="DoxX_2"/>
    <property type="match status" value="1"/>
</dbReference>
<accession>A0ABY6Z0R9</accession>
<keyword evidence="3 5" id="KW-1133">Transmembrane helix</keyword>
<keyword evidence="7" id="KW-1185">Reference proteome</keyword>
<evidence type="ECO:0000256" key="3">
    <source>
        <dbReference type="ARBA" id="ARBA00022989"/>
    </source>
</evidence>
<evidence type="ECO:0000313" key="7">
    <source>
        <dbReference type="Proteomes" id="UP001164803"/>
    </source>
</evidence>
<organism evidence="6 7">
    <name type="scientific">Alicyclobacillus dauci</name>
    <dbReference type="NCBI Taxonomy" id="1475485"/>
    <lineage>
        <taxon>Bacteria</taxon>
        <taxon>Bacillati</taxon>
        <taxon>Bacillota</taxon>
        <taxon>Bacilli</taxon>
        <taxon>Bacillales</taxon>
        <taxon>Alicyclobacillaceae</taxon>
        <taxon>Alicyclobacillus</taxon>
    </lineage>
</organism>
<evidence type="ECO:0000256" key="5">
    <source>
        <dbReference type="SAM" id="Phobius"/>
    </source>
</evidence>
<evidence type="ECO:0000256" key="2">
    <source>
        <dbReference type="ARBA" id="ARBA00022692"/>
    </source>
</evidence>
<keyword evidence="4 5" id="KW-0472">Membrane</keyword>
<gene>
    <name evidence="6" type="ORF">NZD86_17065</name>
</gene>
<feature type="transmembrane region" description="Helical" evidence="5">
    <location>
        <begin position="6"/>
        <end position="22"/>
    </location>
</feature>
<reference evidence="6" key="1">
    <citation type="submission" date="2022-08" db="EMBL/GenBank/DDBJ databases">
        <title>Alicyclobacillus dauci DSM2870, complete genome.</title>
        <authorList>
            <person name="Wang Q."/>
            <person name="Cai R."/>
            <person name="Wang Z."/>
        </authorList>
    </citation>
    <scope>NUCLEOTIDE SEQUENCE</scope>
    <source>
        <strain evidence="6">DSM 28700</strain>
    </source>
</reference>
<evidence type="ECO:0000256" key="4">
    <source>
        <dbReference type="ARBA" id="ARBA00023136"/>
    </source>
</evidence>
<evidence type="ECO:0000256" key="1">
    <source>
        <dbReference type="ARBA" id="ARBA00004141"/>
    </source>
</evidence>
<dbReference type="EMBL" id="CP104064">
    <property type="protein sequence ID" value="WAH35961.1"/>
    <property type="molecule type" value="Genomic_DNA"/>
</dbReference>
<dbReference type="Proteomes" id="UP001164803">
    <property type="component" value="Chromosome"/>
</dbReference>
<keyword evidence="2 5" id="KW-0812">Transmembrane</keyword>
<protein>
    <submittedName>
        <fullName evidence="6">DoxX family protein</fullName>
    </submittedName>
</protein>
<feature type="transmembrane region" description="Helical" evidence="5">
    <location>
        <begin position="42"/>
        <end position="63"/>
    </location>
</feature>
<sequence>MTILRWVLEAILILMFLMAGFGKVAGSKMHREGFEHWRLPQWFRVVTGLVELIGAALLIIGFWHKDFVIAGALVLGVTAIGGIITHLRVKDSFKDMSMILLLGIISFVLLFITI</sequence>
<feature type="transmembrane region" description="Helical" evidence="5">
    <location>
        <begin position="96"/>
        <end position="113"/>
    </location>
</feature>
<dbReference type="InterPro" id="IPR032808">
    <property type="entry name" value="DoxX"/>
</dbReference>
<comment type="subcellular location">
    <subcellularLocation>
        <location evidence="1">Membrane</location>
        <topology evidence="1">Multi-pass membrane protein</topology>
    </subcellularLocation>
</comment>
<name>A0ABY6Z0R9_9BACL</name>
<feature type="transmembrane region" description="Helical" evidence="5">
    <location>
        <begin position="69"/>
        <end position="89"/>
    </location>
</feature>
<proteinExistence type="predicted"/>